<gene>
    <name evidence="5" type="primary">RASA1</name>
    <name evidence="5" type="ORF">GGI25_004314</name>
</gene>
<comment type="caution">
    <text evidence="5">The sequence shown here is derived from an EMBL/GenBank/DDBJ whole genome shotgun (WGS) entry which is preliminary data.</text>
</comment>
<dbReference type="SMART" id="SM00323">
    <property type="entry name" value="RasGAP"/>
    <property type="match status" value="1"/>
</dbReference>
<dbReference type="Proteomes" id="UP001151518">
    <property type="component" value="Unassembled WGS sequence"/>
</dbReference>
<evidence type="ECO:0000259" key="3">
    <source>
        <dbReference type="PROSITE" id="PS50003"/>
    </source>
</evidence>
<protein>
    <submittedName>
        <fullName evidence="5">Ras GTPase-activating protein 1</fullName>
    </submittedName>
</protein>
<dbReference type="PROSITE" id="PS50018">
    <property type="entry name" value="RAS_GTPASE_ACTIV_2"/>
    <property type="match status" value="1"/>
</dbReference>
<feature type="region of interest" description="Disordered" evidence="2">
    <location>
        <begin position="156"/>
        <end position="218"/>
    </location>
</feature>
<dbReference type="SUPFAM" id="SSF48350">
    <property type="entry name" value="GTPase activation domain, GAP"/>
    <property type="match status" value="1"/>
</dbReference>
<dbReference type="SMART" id="SM00233">
    <property type="entry name" value="PH"/>
    <property type="match status" value="2"/>
</dbReference>
<dbReference type="OrthoDB" id="775356at2759"/>
<dbReference type="EMBL" id="JANBTW010000056">
    <property type="protein sequence ID" value="KAJ2674575.1"/>
    <property type="molecule type" value="Genomic_DNA"/>
</dbReference>
<keyword evidence="1" id="KW-0343">GTPase activation</keyword>
<dbReference type="InterPro" id="IPR001936">
    <property type="entry name" value="RasGAP_dom"/>
</dbReference>
<evidence type="ECO:0000256" key="2">
    <source>
        <dbReference type="SAM" id="MobiDB-lite"/>
    </source>
</evidence>
<dbReference type="AlphaFoldDB" id="A0A9W8G6V4"/>
<dbReference type="PANTHER" id="PTHR10194:SF60">
    <property type="entry name" value="RAS GTPASE-ACTIVATING PROTEIN RASKOL"/>
    <property type="match status" value="1"/>
</dbReference>
<dbReference type="PROSITE" id="PS50003">
    <property type="entry name" value="PH_DOMAIN"/>
    <property type="match status" value="1"/>
</dbReference>
<dbReference type="InterPro" id="IPR039360">
    <property type="entry name" value="Ras_GTPase"/>
</dbReference>
<proteinExistence type="predicted"/>
<feature type="domain" description="PH" evidence="3">
    <location>
        <begin position="32"/>
        <end position="146"/>
    </location>
</feature>
<dbReference type="InterPro" id="IPR008936">
    <property type="entry name" value="Rho_GTPase_activation_prot"/>
</dbReference>
<organism evidence="5 6">
    <name type="scientific">Coemansia spiralis</name>
    <dbReference type="NCBI Taxonomy" id="417178"/>
    <lineage>
        <taxon>Eukaryota</taxon>
        <taxon>Fungi</taxon>
        <taxon>Fungi incertae sedis</taxon>
        <taxon>Zoopagomycota</taxon>
        <taxon>Kickxellomycotina</taxon>
        <taxon>Kickxellomycetes</taxon>
        <taxon>Kickxellales</taxon>
        <taxon>Kickxellaceae</taxon>
        <taxon>Coemansia</taxon>
    </lineage>
</organism>
<dbReference type="PANTHER" id="PTHR10194">
    <property type="entry name" value="RAS GTPASE-ACTIVATING PROTEINS"/>
    <property type="match status" value="1"/>
</dbReference>
<evidence type="ECO:0000259" key="4">
    <source>
        <dbReference type="PROSITE" id="PS50018"/>
    </source>
</evidence>
<feature type="region of interest" description="Disordered" evidence="2">
    <location>
        <begin position="1063"/>
        <end position="1084"/>
    </location>
</feature>
<dbReference type="Pfam" id="PF00616">
    <property type="entry name" value="RasGAP"/>
    <property type="match status" value="1"/>
</dbReference>
<accession>A0A9W8G6V4</accession>
<evidence type="ECO:0000313" key="5">
    <source>
        <dbReference type="EMBL" id="KAJ2674575.1"/>
    </source>
</evidence>
<dbReference type="Gene3D" id="1.10.506.10">
    <property type="entry name" value="GTPase Activation - p120gap, domain 1"/>
    <property type="match status" value="2"/>
</dbReference>
<evidence type="ECO:0000256" key="1">
    <source>
        <dbReference type="ARBA" id="ARBA00022468"/>
    </source>
</evidence>
<evidence type="ECO:0000313" key="6">
    <source>
        <dbReference type="Proteomes" id="UP001151518"/>
    </source>
</evidence>
<feature type="compositionally biased region" description="Basic and acidic residues" evidence="2">
    <location>
        <begin position="178"/>
        <end position="204"/>
    </location>
</feature>
<feature type="domain" description="Ras-GAP" evidence="4">
    <location>
        <begin position="764"/>
        <end position="963"/>
    </location>
</feature>
<dbReference type="GO" id="GO:0005096">
    <property type="term" value="F:GTPase activator activity"/>
    <property type="evidence" value="ECO:0007669"/>
    <property type="project" value="UniProtKB-KW"/>
</dbReference>
<sequence>MLCDFDASTKQRPIVAVAKAPLRHQADSDSTGSEKNGYLMVLDKRKGHSNVAWALEYCVVTHDAKLARLTGSVSRPMPFLHLDDCLFRMVNSSNAQSRRNRMSSAFGARNAIEVVDSVTSVPLVYLQASTKAETRAWLVELRHYAKDRILLPSTSDNAKVFQRSPPSKPNNSALDKATSNERRNSSKRETEHKTSSLSLHRLERQPSPPTPKSPSAATFLHLYKPPHSVQAPIQPTSCSALQTATKTRQGLQMAKRAKACKPSTTSFSSYPSVLTHKMPDILDRASVRSAHSAVRVLTAGVLYLRILGERQPVPHVLAASAQWQPYVGVLAQCEDSTGLFLFDPNDSPSVVAELDVNLLCVHDIQPLDDSLFDASFAFSVHVRDPSVLDSLRTCRSTMTDAFNLDFAKYFDDDISIFSKATASSTSSSNSGNDCDISAKDHGSPLLDSKWSFVDSGKETPEQHHIRGRSRSLGDVFDTSSIENGSGSGYLEEDHRGNPNINAAGAAVPPYTLYLSTMRASERSGWISHLRRLARLPLICKNPHPQKVNSNLPPLVPVIEYRIERSLWIGIYELRGLSAGASNAVTAMLALDGQPIAHCDIPFTQAGTKRESAAQQHLFGCLPPIRQGVTVVVVQSEPKSDEAGGLLGYCHIPIPFMRHASTYDGWYPLCYGPVHAFDSHLSPYVPLAKNIHPIIDRWTGAPQPTDIKIDTTAHSMPFRSADVHIQVRYDELVVFTQPFYSGIVQLIFDTNPTLVFDLATIVPRSADWLVETLAKVALANNRFEHWIEALVTHELEAQTVRDPALIFRGSSVTTRAMDTLMKVSGLSFLDQMVGDVVRAVVCSDHRCEVDPAKLTVGDSIENHWVVLTQLLQALWRSIEESKDCCPLEMRCAFACVRRVILAFYTEESAQSQVRYSCISGFLFLRLVCPAMLSPKAFGLVSKSPSASALRTLTLLAKGIQCTANLTDFTQKEPYMQPMNSSIRQSIPKLKDFIDYIASDKHSDAYNNDIVTDNEVQIAIDGERELAAFCAFVFSVQDEIKEHLAGANAAYLRSMANTTTPQQKPLITRTGSVSGPSSPTTALDPAESLASDTTCAEPLHIPPLPNCKAEQQSTPNRIISQHLRPFRKASDGHISARRKASHMLMLDLSYQTSANTLSNKRKSDSTAVKQPNIKNIEHLLLLCQKLQGYAKKFVLT</sequence>
<feature type="compositionally biased region" description="Low complexity" evidence="2">
    <location>
        <begin position="1066"/>
        <end position="1079"/>
    </location>
</feature>
<name>A0A9W8G6V4_9FUNG</name>
<dbReference type="InterPro" id="IPR001849">
    <property type="entry name" value="PH_domain"/>
</dbReference>
<reference evidence="5" key="1">
    <citation type="submission" date="2022-07" db="EMBL/GenBank/DDBJ databases">
        <title>Phylogenomic reconstructions and comparative analyses of Kickxellomycotina fungi.</title>
        <authorList>
            <person name="Reynolds N.K."/>
            <person name="Stajich J.E."/>
            <person name="Barry K."/>
            <person name="Grigoriev I.V."/>
            <person name="Crous P."/>
            <person name="Smith M.E."/>
        </authorList>
    </citation>
    <scope>NUCLEOTIDE SEQUENCE</scope>
    <source>
        <strain evidence="5">NRRL 3115</strain>
    </source>
</reference>